<keyword evidence="2" id="KW-1185">Reference proteome</keyword>
<dbReference type="GO" id="GO:0000070">
    <property type="term" value="P:mitotic sister chromatid segregation"/>
    <property type="evidence" value="ECO:0007669"/>
    <property type="project" value="InterPro"/>
</dbReference>
<dbReference type="InterPro" id="IPR013950">
    <property type="entry name" value="Mis14/Nsl1"/>
</dbReference>
<dbReference type="OrthoDB" id="2135762at2759"/>
<organism evidence="1 2">
    <name type="scientific">Amanita thiersii Skay4041</name>
    <dbReference type="NCBI Taxonomy" id="703135"/>
    <lineage>
        <taxon>Eukaryota</taxon>
        <taxon>Fungi</taxon>
        <taxon>Dikarya</taxon>
        <taxon>Basidiomycota</taxon>
        <taxon>Agaricomycotina</taxon>
        <taxon>Agaricomycetes</taxon>
        <taxon>Agaricomycetidae</taxon>
        <taxon>Agaricales</taxon>
        <taxon>Pluteineae</taxon>
        <taxon>Amanitaceae</taxon>
        <taxon>Amanita</taxon>
    </lineage>
</organism>
<dbReference type="Pfam" id="PF08641">
    <property type="entry name" value="Mis14"/>
    <property type="match status" value="1"/>
</dbReference>
<evidence type="ECO:0000313" key="1">
    <source>
        <dbReference type="EMBL" id="PFH47668.1"/>
    </source>
</evidence>
<name>A0A2A9NC64_9AGAR</name>
<sequence>MDSREDIPRIAIETLQTWQRLQSEFHDASVNHLENEIHRNGLVSEKDALMAHMTRFIEQTLAMAQPNLRVNGQACEDLDQDQHGEHQSAILHDVYLYDSSETEQFDEALDRRVWSLADNRLQWFKRIAETRRKVPRDMADAVKEAIEAHRNVPEGAQTVDTDGVDEDVEEDLMTDTLQDNLQYIKSVTDEFGQTLSSQSSRAKNVKSVATDLKSIKL</sequence>
<reference evidence="1 2" key="1">
    <citation type="submission" date="2014-02" db="EMBL/GenBank/DDBJ databases">
        <title>Transposable element dynamics among asymbiotic and ectomycorrhizal Amanita fungi.</title>
        <authorList>
            <consortium name="DOE Joint Genome Institute"/>
            <person name="Hess J."/>
            <person name="Skrede I."/>
            <person name="Wolfe B."/>
            <person name="LaButti K."/>
            <person name="Ohm R.A."/>
            <person name="Grigoriev I.V."/>
            <person name="Pringle A."/>
        </authorList>
    </citation>
    <scope>NUCLEOTIDE SEQUENCE [LARGE SCALE GENOMIC DNA]</scope>
    <source>
        <strain evidence="1 2">SKay4041</strain>
    </source>
</reference>
<dbReference type="EMBL" id="KZ302098">
    <property type="protein sequence ID" value="PFH47668.1"/>
    <property type="molecule type" value="Genomic_DNA"/>
</dbReference>
<evidence type="ECO:0000313" key="2">
    <source>
        <dbReference type="Proteomes" id="UP000242287"/>
    </source>
</evidence>
<protein>
    <submittedName>
        <fullName evidence="1">Uncharacterized protein</fullName>
    </submittedName>
</protein>
<proteinExistence type="predicted"/>
<gene>
    <name evidence="1" type="ORF">AMATHDRAFT_6515</name>
</gene>
<dbReference type="Proteomes" id="UP000242287">
    <property type="component" value="Unassembled WGS sequence"/>
</dbReference>
<dbReference type="AlphaFoldDB" id="A0A2A9NC64"/>
<dbReference type="GO" id="GO:0000776">
    <property type="term" value="C:kinetochore"/>
    <property type="evidence" value="ECO:0007669"/>
    <property type="project" value="InterPro"/>
</dbReference>
<accession>A0A2A9NC64</accession>